<dbReference type="PANTHER" id="PTHR22926:SF3">
    <property type="entry name" value="UNDECAPRENYL-PHOSPHATE ALPHA-N-ACETYLGLUCOSAMINYL 1-PHOSPHATE TRANSFERASE"/>
    <property type="match status" value="1"/>
</dbReference>
<keyword evidence="7" id="KW-0479">Metal-binding</keyword>
<feature type="binding site" evidence="7">
    <location>
        <position position="133"/>
    </location>
    <ligand>
        <name>Mg(2+)</name>
        <dbReference type="ChEBI" id="CHEBI:18420"/>
    </ligand>
</feature>
<evidence type="ECO:0000313" key="10">
    <source>
        <dbReference type="Proteomes" id="UP001214530"/>
    </source>
</evidence>
<keyword evidence="7" id="KW-0460">Magnesium</keyword>
<organism evidence="9 10">
    <name type="scientific">Candidatus Pedobacter colombiensis</name>
    <dbReference type="NCBI Taxonomy" id="3121371"/>
    <lineage>
        <taxon>Bacteria</taxon>
        <taxon>Pseudomonadati</taxon>
        <taxon>Bacteroidota</taxon>
        <taxon>Sphingobacteriia</taxon>
        <taxon>Sphingobacteriales</taxon>
        <taxon>Sphingobacteriaceae</taxon>
        <taxon>Pedobacter</taxon>
    </lineage>
</organism>
<feature type="transmembrane region" description="Helical" evidence="8">
    <location>
        <begin position="168"/>
        <end position="184"/>
    </location>
</feature>
<comment type="cofactor">
    <cofactor evidence="7">
        <name>Mg(2+)</name>
        <dbReference type="ChEBI" id="CHEBI:18420"/>
    </cofactor>
</comment>
<keyword evidence="4 8" id="KW-0812">Transmembrane</keyword>
<evidence type="ECO:0000256" key="7">
    <source>
        <dbReference type="PIRSR" id="PIRSR600715-1"/>
    </source>
</evidence>
<evidence type="ECO:0000256" key="5">
    <source>
        <dbReference type="ARBA" id="ARBA00022989"/>
    </source>
</evidence>
<accession>A0AAJ5W7T6</accession>
<keyword evidence="3" id="KW-0808">Transferase</keyword>
<feature type="transmembrane region" description="Helical" evidence="8">
    <location>
        <begin position="219"/>
        <end position="241"/>
    </location>
</feature>
<gene>
    <name evidence="9" type="ORF">P0Y49_00760</name>
</gene>
<dbReference type="GO" id="GO:0071555">
    <property type="term" value="P:cell wall organization"/>
    <property type="evidence" value="ECO:0007669"/>
    <property type="project" value="TreeGrafter"/>
</dbReference>
<evidence type="ECO:0000256" key="2">
    <source>
        <dbReference type="ARBA" id="ARBA00022475"/>
    </source>
</evidence>
<feature type="transmembrane region" description="Helical" evidence="8">
    <location>
        <begin position="191"/>
        <end position="213"/>
    </location>
</feature>
<dbReference type="GO" id="GO:0005886">
    <property type="term" value="C:plasma membrane"/>
    <property type="evidence" value="ECO:0007669"/>
    <property type="project" value="UniProtKB-SubCell"/>
</dbReference>
<feature type="transmembrane region" description="Helical" evidence="8">
    <location>
        <begin position="290"/>
        <end position="308"/>
    </location>
</feature>
<keyword evidence="6 8" id="KW-0472">Membrane</keyword>
<dbReference type="GO" id="GO:0046872">
    <property type="term" value="F:metal ion binding"/>
    <property type="evidence" value="ECO:0007669"/>
    <property type="project" value="UniProtKB-KW"/>
</dbReference>
<comment type="subcellular location">
    <subcellularLocation>
        <location evidence="1">Cell membrane</location>
        <topology evidence="1">Multi-pass membrane protein</topology>
    </subcellularLocation>
</comment>
<sequence length="317" mass="36607">MSIFLTLIITISLFAVMLIYFRIADHYNIIDHPNERSSHTEITIRGGGIIYVFAGLLAVILHTEFWLPVLGMLLIGTISFIDDRISLSNKIRFFFHLTAVTLLFIFLNIFQIFPIWMSIILYIFVIGIINAYNFMDGINGITGVYSLVVLGGLQYVNYNIVEFIESDMIWLPILASLVFLFFNFRRKAKCFAGDVGSVTIAFWIVFLLLKLIIQTGNYTYILFLTVYGVDAVFTIIHRLMLKENIFEAHRLHFYQILANDQNWEHIWVSSIYAVIQLVIVIIVVLVPLNFGFLFLLTTVPLALVYIYLKPKLMFKID</sequence>
<feature type="transmembrane region" description="Helical" evidence="8">
    <location>
        <begin position="42"/>
        <end position="59"/>
    </location>
</feature>
<evidence type="ECO:0000313" key="9">
    <source>
        <dbReference type="EMBL" id="WEK19686.1"/>
    </source>
</evidence>
<protein>
    <submittedName>
        <fullName evidence="9">Glycosyltransferase family 4 protein</fullName>
    </submittedName>
</protein>
<dbReference type="InterPro" id="IPR000715">
    <property type="entry name" value="Glycosyl_transferase_4"/>
</dbReference>
<dbReference type="GO" id="GO:0009103">
    <property type="term" value="P:lipopolysaccharide biosynthetic process"/>
    <property type="evidence" value="ECO:0007669"/>
    <property type="project" value="TreeGrafter"/>
</dbReference>
<feature type="transmembrane region" description="Helical" evidence="8">
    <location>
        <begin position="65"/>
        <end position="81"/>
    </location>
</feature>
<dbReference type="AlphaFoldDB" id="A0AAJ5W7T6"/>
<proteinExistence type="predicted"/>
<evidence type="ECO:0000256" key="3">
    <source>
        <dbReference type="ARBA" id="ARBA00022679"/>
    </source>
</evidence>
<keyword evidence="2" id="KW-1003">Cell membrane</keyword>
<dbReference type="GO" id="GO:0016780">
    <property type="term" value="F:phosphotransferase activity, for other substituted phosphate groups"/>
    <property type="evidence" value="ECO:0007669"/>
    <property type="project" value="InterPro"/>
</dbReference>
<dbReference type="GO" id="GO:0044038">
    <property type="term" value="P:cell wall macromolecule biosynthetic process"/>
    <property type="evidence" value="ECO:0007669"/>
    <property type="project" value="TreeGrafter"/>
</dbReference>
<feature type="transmembrane region" description="Helical" evidence="8">
    <location>
        <begin position="115"/>
        <end position="132"/>
    </location>
</feature>
<evidence type="ECO:0000256" key="1">
    <source>
        <dbReference type="ARBA" id="ARBA00004651"/>
    </source>
</evidence>
<feature type="transmembrane region" description="Helical" evidence="8">
    <location>
        <begin position="6"/>
        <end position="21"/>
    </location>
</feature>
<dbReference type="Pfam" id="PF00953">
    <property type="entry name" value="Glycos_transf_4"/>
    <property type="match status" value="1"/>
</dbReference>
<dbReference type="CDD" id="cd06854">
    <property type="entry name" value="GT_WbpL_WbcO_like"/>
    <property type="match status" value="1"/>
</dbReference>
<dbReference type="Proteomes" id="UP001214530">
    <property type="component" value="Chromosome"/>
</dbReference>
<evidence type="ECO:0000256" key="8">
    <source>
        <dbReference type="SAM" id="Phobius"/>
    </source>
</evidence>
<name>A0AAJ5W7T6_9SPHI</name>
<feature type="transmembrane region" description="Helical" evidence="8">
    <location>
        <begin position="262"/>
        <end position="284"/>
    </location>
</feature>
<feature type="binding site" evidence="7">
    <location>
        <position position="194"/>
    </location>
    <ligand>
        <name>Mg(2+)</name>
        <dbReference type="ChEBI" id="CHEBI:18420"/>
    </ligand>
</feature>
<dbReference type="EMBL" id="CP119313">
    <property type="protein sequence ID" value="WEK19686.1"/>
    <property type="molecule type" value="Genomic_DNA"/>
</dbReference>
<keyword evidence="5 8" id="KW-1133">Transmembrane helix</keyword>
<feature type="transmembrane region" description="Helical" evidence="8">
    <location>
        <begin position="139"/>
        <end position="156"/>
    </location>
</feature>
<reference evidence="9" key="1">
    <citation type="submission" date="2023-03" db="EMBL/GenBank/DDBJ databases">
        <title>Andean soil-derived lignocellulolytic bacterial consortium as a source of novel taxa and putative plastic-active enzymes.</title>
        <authorList>
            <person name="Diaz-Garcia L."/>
            <person name="Chuvochina M."/>
            <person name="Feuerriegel G."/>
            <person name="Bunk B."/>
            <person name="Sproer C."/>
            <person name="Streit W.R."/>
            <person name="Rodriguez L.M."/>
            <person name="Overmann J."/>
            <person name="Jimenez D.J."/>
        </authorList>
    </citation>
    <scope>NUCLEOTIDE SEQUENCE</scope>
    <source>
        <strain evidence="9">MAG 3858</strain>
    </source>
</reference>
<evidence type="ECO:0000256" key="6">
    <source>
        <dbReference type="ARBA" id="ARBA00023136"/>
    </source>
</evidence>
<feature type="transmembrane region" description="Helical" evidence="8">
    <location>
        <begin position="93"/>
        <end position="109"/>
    </location>
</feature>
<dbReference type="PANTHER" id="PTHR22926">
    <property type="entry name" value="PHOSPHO-N-ACETYLMURAMOYL-PENTAPEPTIDE-TRANSFERASE"/>
    <property type="match status" value="1"/>
</dbReference>
<evidence type="ECO:0000256" key="4">
    <source>
        <dbReference type="ARBA" id="ARBA00022692"/>
    </source>
</evidence>